<dbReference type="GO" id="GO:0008017">
    <property type="term" value="F:microtubule binding"/>
    <property type="evidence" value="ECO:0007669"/>
    <property type="project" value="TreeGrafter"/>
</dbReference>
<evidence type="ECO:0000256" key="2">
    <source>
        <dbReference type="ARBA" id="ARBA00010841"/>
    </source>
</evidence>
<feature type="coiled-coil region" evidence="7">
    <location>
        <begin position="231"/>
        <end position="265"/>
    </location>
</feature>
<evidence type="ECO:0000256" key="6">
    <source>
        <dbReference type="ARBA" id="ARBA00023273"/>
    </source>
</evidence>
<keyword evidence="5" id="KW-0969">Cilium</keyword>
<dbReference type="InterPro" id="IPR038844">
    <property type="entry name" value="CFAP157"/>
</dbReference>
<reference evidence="9" key="1">
    <citation type="submission" date="2021-01" db="EMBL/GenBank/DDBJ databases">
        <authorList>
            <person name="Zahm M."/>
            <person name="Roques C."/>
            <person name="Cabau C."/>
            <person name="Klopp C."/>
            <person name="Donnadieu C."/>
            <person name="Jouanno E."/>
            <person name="Lampietro C."/>
            <person name="Louis A."/>
            <person name="Herpin A."/>
            <person name="Echchiki A."/>
            <person name="Berthelot C."/>
            <person name="Parey E."/>
            <person name="Roest-Crollius H."/>
            <person name="Braasch I."/>
            <person name="Postlethwait J."/>
            <person name="Bobe J."/>
            <person name="Montfort J."/>
            <person name="Bouchez O."/>
            <person name="Begum T."/>
            <person name="Mejri S."/>
            <person name="Adams A."/>
            <person name="Chen W.-J."/>
            <person name="Guiguen Y."/>
        </authorList>
    </citation>
    <scope>NUCLEOTIDE SEQUENCE</scope>
    <source>
        <strain evidence="9">YG-15Mar2019-1</strain>
        <tissue evidence="9">Brain</tissue>
    </source>
</reference>
<keyword evidence="4 7" id="KW-0175">Coiled coil</keyword>
<organism evidence="9 10">
    <name type="scientific">Megalops atlanticus</name>
    <name type="common">Tarpon</name>
    <name type="synonym">Clupea gigantea</name>
    <dbReference type="NCBI Taxonomy" id="7932"/>
    <lineage>
        <taxon>Eukaryota</taxon>
        <taxon>Metazoa</taxon>
        <taxon>Chordata</taxon>
        <taxon>Craniata</taxon>
        <taxon>Vertebrata</taxon>
        <taxon>Euteleostomi</taxon>
        <taxon>Actinopterygii</taxon>
        <taxon>Neopterygii</taxon>
        <taxon>Teleostei</taxon>
        <taxon>Elopiformes</taxon>
        <taxon>Megalopidae</taxon>
        <taxon>Megalops</taxon>
    </lineage>
</organism>
<evidence type="ECO:0000313" key="10">
    <source>
        <dbReference type="Proteomes" id="UP001046870"/>
    </source>
</evidence>
<sequence length="489" mass="57087">MPPKIRENKETADQTVKKKPEGYWRERSAGDPLTELGREYYYVQIRDLEHQLERYQKKCDELEVQQRDFSFQYSSLEKEKKDIVHFLKRSLTQKEDELSDLSEHLLALKQAKEAEKESLEKQVAQLRHDFQEQKDQLTSENMILAGKLAALEEFRVQKEEFMSRFATLEEQLEEQKQKHQIVIYDLERKAVLDNNRLKKEMQQHVAAVAAELRLVSDRKMPETTIRAIHENASVTSQLRRLADKSDKLLEENQVLREREKQLKWEWEVLKPVLKETNSRSVSIQKVVHQLMVKYKQQCVELEENEKRLAQHAQLQRQHSALQQDFNNLRQELASVKGELEKNSIQVERLRQELTKEQSIRGQLETVLQEAAMALKQALKEVPKEEDSEVMMLARQNQMLQKLLVVLDSAALLGRGPALTEFIVETDSLREDKKGQGPQRSRIILPLLKATKHVCHYKMGDLGLVPQSSCIHSTTPKLEPFPVSTRLHTP</sequence>
<evidence type="ECO:0000256" key="3">
    <source>
        <dbReference type="ARBA" id="ARBA00014087"/>
    </source>
</evidence>
<dbReference type="EMBL" id="JAFDVH010000015">
    <property type="protein sequence ID" value="KAG7463409.1"/>
    <property type="molecule type" value="Genomic_DNA"/>
</dbReference>
<evidence type="ECO:0000256" key="1">
    <source>
        <dbReference type="ARBA" id="ARBA00004138"/>
    </source>
</evidence>
<dbReference type="PANTHER" id="PTHR31954">
    <property type="entry name" value="CILIA- AND FLAGELLA-ASSOCIATED PROTEIN 157"/>
    <property type="match status" value="1"/>
</dbReference>
<comment type="similarity">
    <text evidence="2">Belongs to the CFAP157 family.</text>
</comment>
<gene>
    <name evidence="9" type="ORF">MATL_G00176240</name>
</gene>
<name>A0A9D3PRC6_MEGAT</name>
<dbReference type="Proteomes" id="UP001046870">
    <property type="component" value="Chromosome 15"/>
</dbReference>
<protein>
    <recommendedName>
        <fullName evidence="3">Cilia- and flagella-associated protein 157</fullName>
    </recommendedName>
</protein>
<keyword evidence="10" id="KW-1185">Reference proteome</keyword>
<feature type="coiled-coil region" evidence="7">
    <location>
        <begin position="91"/>
        <end position="189"/>
    </location>
</feature>
<dbReference type="GO" id="GO:0007288">
    <property type="term" value="P:sperm axoneme assembly"/>
    <property type="evidence" value="ECO:0007669"/>
    <property type="project" value="TreeGrafter"/>
</dbReference>
<feature type="coiled-coil region" evidence="7">
    <location>
        <begin position="38"/>
        <end position="65"/>
    </location>
</feature>
<evidence type="ECO:0000256" key="4">
    <source>
        <dbReference type="ARBA" id="ARBA00023054"/>
    </source>
</evidence>
<feature type="coiled-coil region" evidence="7">
    <location>
        <begin position="291"/>
        <end position="356"/>
    </location>
</feature>
<accession>A0A9D3PRC6</accession>
<feature type="region of interest" description="Disordered" evidence="8">
    <location>
        <begin position="1"/>
        <end position="29"/>
    </location>
</feature>
<evidence type="ECO:0000256" key="5">
    <source>
        <dbReference type="ARBA" id="ARBA00023069"/>
    </source>
</evidence>
<dbReference type="AlphaFoldDB" id="A0A9D3PRC6"/>
<keyword evidence="6" id="KW-0966">Cell projection</keyword>
<evidence type="ECO:0000313" key="9">
    <source>
        <dbReference type="EMBL" id="KAG7463409.1"/>
    </source>
</evidence>
<dbReference type="PANTHER" id="PTHR31954:SF1">
    <property type="entry name" value="CILIA- AND FLAGELLA-ASSOCIATED PROTEIN 157"/>
    <property type="match status" value="1"/>
</dbReference>
<comment type="subcellular location">
    <subcellularLocation>
        <location evidence="1">Cell projection</location>
        <location evidence="1">Cilium</location>
    </subcellularLocation>
</comment>
<evidence type="ECO:0000256" key="8">
    <source>
        <dbReference type="SAM" id="MobiDB-lite"/>
    </source>
</evidence>
<dbReference type="GO" id="GO:0036064">
    <property type="term" value="C:ciliary basal body"/>
    <property type="evidence" value="ECO:0007669"/>
    <property type="project" value="TreeGrafter"/>
</dbReference>
<dbReference type="OrthoDB" id="166611at2759"/>
<proteinExistence type="inferred from homology"/>
<evidence type="ECO:0000256" key="7">
    <source>
        <dbReference type="SAM" id="Coils"/>
    </source>
</evidence>
<comment type="caution">
    <text evidence="9">The sequence shown here is derived from an EMBL/GenBank/DDBJ whole genome shotgun (WGS) entry which is preliminary data.</text>
</comment>